<keyword evidence="8" id="KW-0636">Prenylation</keyword>
<evidence type="ECO:0000256" key="3">
    <source>
        <dbReference type="ARBA" id="ARBA00022475"/>
    </source>
</evidence>
<dbReference type="SUPFAM" id="SSF48670">
    <property type="entry name" value="Transducin (heterotrimeric G protein), gamma chain"/>
    <property type="match status" value="1"/>
</dbReference>
<keyword evidence="3 9" id="KW-1003">Cell membrane</keyword>
<dbReference type="PRINTS" id="PR00321">
    <property type="entry name" value="GPROTEING"/>
</dbReference>
<protein>
    <recommendedName>
        <fullName evidence="9">Guanine nucleotide-binding protein subunit gamma</fullName>
    </recommendedName>
</protein>
<organism evidence="11 12">
    <name type="scientific">Acropora cervicornis</name>
    <name type="common">Staghorn coral</name>
    <dbReference type="NCBI Taxonomy" id="6130"/>
    <lineage>
        <taxon>Eukaryota</taxon>
        <taxon>Metazoa</taxon>
        <taxon>Cnidaria</taxon>
        <taxon>Anthozoa</taxon>
        <taxon>Hexacorallia</taxon>
        <taxon>Scleractinia</taxon>
        <taxon>Astrocoeniina</taxon>
        <taxon>Acroporidae</taxon>
        <taxon>Acropora</taxon>
    </lineage>
</organism>
<dbReference type="InterPro" id="IPR015898">
    <property type="entry name" value="G-protein_gamma-like_dom"/>
</dbReference>
<reference evidence="11" key="2">
    <citation type="journal article" date="2023" name="Science">
        <title>Genomic signatures of disease resistance in endangered staghorn corals.</title>
        <authorList>
            <person name="Vollmer S.V."/>
            <person name="Selwyn J.D."/>
            <person name="Despard B.A."/>
            <person name="Roesel C.L."/>
        </authorList>
    </citation>
    <scope>NUCLEOTIDE SEQUENCE</scope>
    <source>
        <strain evidence="11">K2</strain>
    </source>
</reference>
<reference evidence="11" key="1">
    <citation type="journal article" date="2023" name="G3 (Bethesda)">
        <title>Whole genome assembly and annotation of the endangered Caribbean coral Acropora cervicornis.</title>
        <authorList>
            <person name="Selwyn J.D."/>
            <person name="Vollmer S.V."/>
        </authorList>
    </citation>
    <scope>NUCLEOTIDE SEQUENCE</scope>
    <source>
        <strain evidence="11">K2</strain>
    </source>
</reference>
<dbReference type="AlphaFoldDB" id="A0AAD9R430"/>
<dbReference type="FunFam" id="4.10.260.10:FF:000001">
    <property type="entry name" value="Guanine nucleotide-binding protein subunit gamma"/>
    <property type="match status" value="1"/>
</dbReference>
<keyword evidence="4" id="KW-0488">Methylation</keyword>
<keyword evidence="5 9" id="KW-0472">Membrane</keyword>
<evidence type="ECO:0000259" key="10">
    <source>
        <dbReference type="PROSITE" id="PS50058"/>
    </source>
</evidence>
<name>A0AAD9R430_ACRCE</name>
<keyword evidence="7 9" id="KW-0449">Lipoprotein</keyword>
<dbReference type="SMART" id="SM00224">
    <property type="entry name" value="GGL"/>
    <property type="match status" value="1"/>
</dbReference>
<comment type="function">
    <text evidence="9">Guanine nucleotide-binding proteins (G proteins) are involved as a modulator or transducer in various transmembrane signaling systems. The beta and gamma chains are required for the GTPase activity, for replacement of GDP by GTP, and for G protein-effector interaction.</text>
</comment>
<dbReference type="GO" id="GO:0007186">
    <property type="term" value="P:G protein-coupled receptor signaling pathway"/>
    <property type="evidence" value="ECO:0007669"/>
    <property type="project" value="InterPro"/>
</dbReference>
<sequence>MYGQSALSQRENEFQNLRIQVEQLRREAFLSRKKISACSEDLARFCQEKRSDDPLLGKIPNANNPYRDRGMSCLLL</sequence>
<proteinExistence type="inferred from homology"/>
<dbReference type="GO" id="GO:0005834">
    <property type="term" value="C:heterotrimeric G-protein complex"/>
    <property type="evidence" value="ECO:0007669"/>
    <property type="project" value="InterPro"/>
</dbReference>
<dbReference type="SMART" id="SM01224">
    <property type="entry name" value="G_gamma"/>
    <property type="match status" value="1"/>
</dbReference>
<evidence type="ECO:0000256" key="7">
    <source>
        <dbReference type="ARBA" id="ARBA00023288"/>
    </source>
</evidence>
<evidence type="ECO:0000256" key="9">
    <source>
        <dbReference type="RuleBase" id="RU004973"/>
    </source>
</evidence>
<evidence type="ECO:0000256" key="8">
    <source>
        <dbReference type="ARBA" id="ARBA00023289"/>
    </source>
</evidence>
<keyword evidence="6 9" id="KW-0807">Transducer</keyword>
<dbReference type="EMBL" id="JARQWQ010000003">
    <property type="protein sequence ID" value="KAK2572700.1"/>
    <property type="molecule type" value="Genomic_DNA"/>
</dbReference>
<evidence type="ECO:0000256" key="4">
    <source>
        <dbReference type="ARBA" id="ARBA00022481"/>
    </source>
</evidence>
<comment type="similarity">
    <text evidence="2 9">Belongs to the G protein gamma family.</text>
</comment>
<dbReference type="GO" id="GO:0031681">
    <property type="term" value="F:G-protein beta-subunit binding"/>
    <property type="evidence" value="ECO:0007669"/>
    <property type="project" value="InterPro"/>
</dbReference>
<comment type="subunit">
    <text evidence="9">G proteins are composed of 3 units; alpha, beta and gamma.</text>
</comment>
<dbReference type="InterPro" id="IPR001770">
    <property type="entry name" value="G-protein_gamma"/>
</dbReference>
<evidence type="ECO:0000256" key="6">
    <source>
        <dbReference type="ARBA" id="ARBA00023224"/>
    </source>
</evidence>
<comment type="caution">
    <text evidence="11">The sequence shown here is derived from an EMBL/GenBank/DDBJ whole genome shotgun (WGS) entry which is preliminary data.</text>
</comment>
<comment type="subcellular location">
    <subcellularLocation>
        <location evidence="1 9">Cell membrane</location>
        <topology evidence="1 9">Lipid-anchor</topology>
        <orientation evidence="1 9">Cytoplasmic side</orientation>
    </subcellularLocation>
</comment>
<dbReference type="Gene3D" id="4.10.260.10">
    <property type="entry name" value="Transducin (heterotrimeric G protein), gamma chain"/>
    <property type="match status" value="1"/>
</dbReference>
<keyword evidence="12" id="KW-1185">Reference proteome</keyword>
<evidence type="ECO:0000313" key="11">
    <source>
        <dbReference type="EMBL" id="KAK2572700.1"/>
    </source>
</evidence>
<dbReference type="PANTHER" id="PTHR13809">
    <property type="entry name" value="GUANINE NUCLEOTIDE-BINDING PROTEIN GAMMA SUBUNIT"/>
    <property type="match status" value="1"/>
</dbReference>
<evidence type="ECO:0000256" key="5">
    <source>
        <dbReference type="ARBA" id="ARBA00023136"/>
    </source>
</evidence>
<gene>
    <name evidence="11" type="ORF">P5673_001680</name>
</gene>
<dbReference type="Proteomes" id="UP001249851">
    <property type="component" value="Unassembled WGS sequence"/>
</dbReference>
<evidence type="ECO:0000313" key="12">
    <source>
        <dbReference type="Proteomes" id="UP001249851"/>
    </source>
</evidence>
<evidence type="ECO:0000256" key="2">
    <source>
        <dbReference type="ARBA" id="ARBA00007431"/>
    </source>
</evidence>
<dbReference type="PROSITE" id="PS50058">
    <property type="entry name" value="G_PROTEIN_GAMMA"/>
    <property type="match status" value="1"/>
</dbReference>
<feature type="domain" description="G protein gamma" evidence="10">
    <location>
        <begin position="3"/>
        <end position="76"/>
    </location>
</feature>
<dbReference type="InterPro" id="IPR036284">
    <property type="entry name" value="GGL_sf"/>
</dbReference>
<accession>A0AAD9R430</accession>
<dbReference type="Pfam" id="PF00631">
    <property type="entry name" value="G-gamma"/>
    <property type="match status" value="1"/>
</dbReference>
<evidence type="ECO:0000256" key="1">
    <source>
        <dbReference type="ARBA" id="ARBA00004342"/>
    </source>
</evidence>